<reference evidence="2 3" key="1">
    <citation type="submission" date="2019-03" db="EMBL/GenBank/DDBJ databases">
        <title>First draft genome of Liparis tanakae, snailfish: a comprehensive survey of snailfish specific genes.</title>
        <authorList>
            <person name="Kim W."/>
            <person name="Song I."/>
            <person name="Jeong J.-H."/>
            <person name="Kim D."/>
            <person name="Kim S."/>
            <person name="Ryu S."/>
            <person name="Song J.Y."/>
            <person name="Lee S.K."/>
        </authorList>
    </citation>
    <scope>NUCLEOTIDE SEQUENCE [LARGE SCALE GENOMIC DNA]</scope>
    <source>
        <tissue evidence="2">Muscle</tissue>
    </source>
</reference>
<organism evidence="2 3">
    <name type="scientific">Liparis tanakae</name>
    <name type="common">Tanaka's snailfish</name>
    <dbReference type="NCBI Taxonomy" id="230148"/>
    <lineage>
        <taxon>Eukaryota</taxon>
        <taxon>Metazoa</taxon>
        <taxon>Chordata</taxon>
        <taxon>Craniata</taxon>
        <taxon>Vertebrata</taxon>
        <taxon>Euteleostomi</taxon>
        <taxon>Actinopterygii</taxon>
        <taxon>Neopterygii</taxon>
        <taxon>Teleostei</taxon>
        <taxon>Neoteleostei</taxon>
        <taxon>Acanthomorphata</taxon>
        <taxon>Eupercaria</taxon>
        <taxon>Perciformes</taxon>
        <taxon>Cottioidei</taxon>
        <taxon>Cottales</taxon>
        <taxon>Liparidae</taxon>
        <taxon>Liparis</taxon>
    </lineage>
</organism>
<evidence type="ECO:0000313" key="3">
    <source>
        <dbReference type="Proteomes" id="UP000314294"/>
    </source>
</evidence>
<gene>
    <name evidence="2" type="ORF">EYF80_035816</name>
</gene>
<keyword evidence="3" id="KW-1185">Reference proteome</keyword>
<protein>
    <submittedName>
        <fullName evidence="2">Uncharacterized protein</fullName>
    </submittedName>
</protein>
<proteinExistence type="predicted"/>
<feature type="region of interest" description="Disordered" evidence="1">
    <location>
        <begin position="49"/>
        <end position="87"/>
    </location>
</feature>
<dbReference type="AlphaFoldDB" id="A0A4Z2GMW1"/>
<accession>A0A4Z2GMW1</accession>
<comment type="caution">
    <text evidence="2">The sequence shown here is derived from an EMBL/GenBank/DDBJ whole genome shotgun (WGS) entry which is preliminary data.</text>
</comment>
<dbReference type="EMBL" id="SRLO01000500">
    <property type="protein sequence ID" value="TNN53992.1"/>
    <property type="molecule type" value="Genomic_DNA"/>
</dbReference>
<dbReference type="Proteomes" id="UP000314294">
    <property type="component" value="Unassembled WGS sequence"/>
</dbReference>
<evidence type="ECO:0000313" key="2">
    <source>
        <dbReference type="EMBL" id="TNN53992.1"/>
    </source>
</evidence>
<evidence type="ECO:0000256" key="1">
    <source>
        <dbReference type="SAM" id="MobiDB-lite"/>
    </source>
</evidence>
<name>A0A4Z2GMW1_9TELE</name>
<feature type="compositionally biased region" description="Basic and acidic residues" evidence="1">
    <location>
        <begin position="55"/>
        <end position="83"/>
    </location>
</feature>
<sequence length="173" mass="18978">MVMVSHSGKAGVWFSFSTGHLGFRGSLPVMLQEFKSNAASAQGEVYSVAGSTDSEDGHETEAEDHKVDAEEDFTRGEQPDVKQHLPRRGLGLEVNHQHHSKQEEEGEVRHDIPVKLDLRRAVQMDQPVPAAQRLQAPQAGEVTVGRKVTAGDCRLTGYENSSEEYFLSPSPPS</sequence>